<gene>
    <name evidence="2" type="ORF">IHE39_27830</name>
</gene>
<protein>
    <submittedName>
        <fullName evidence="2">Uncharacterized protein</fullName>
    </submittedName>
</protein>
<comment type="caution">
    <text evidence="2">The sequence shown here is derived from an EMBL/GenBank/DDBJ whole genome shotgun (WGS) entry which is preliminary data.</text>
</comment>
<feature type="region of interest" description="Disordered" evidence="1">
    <location>
        <begin position="52"/>
        <end position="91"/>
    </location>
</feature>
<accession>A0ABR9GWP7</accession>
<organism evidence="2 3">
    <name type="scientific">Aminobacter carboxidus</name>
    <dbReference type="NCBI Taxonomy" id="376165"/>
    <lineage>
        <taxon>Bacteria</taxon>
        <taxon>Pseudomonadati</taxon>
        <taxon>Pseudomonadota</taxon>
        <taxon>Alphaproteobacteria</taxon>
        <taxon>Hyphomicrobiales</taxon>
        <taxon>Phyllobacteriaceae</taxon>
        <taxon>Aminobacter</taxon>
    </lineage>
</organism>
<sequence length="91" mass="9689">MKPKEKAIRDAAEALRAAIVDGQASGLAVSWPPRRVADLASIEISETARALPGEPLNLTDEERAALPPLDPNASDDPENRIAVAGRGRRKP</sequence>
<evidence type="ECO:0000256" key="1">
    <source>
        <dbReference type="SAM" id="MobiDB-lite"/>
    </source>
</evidence>
<reference evidence="2 3" key="1">
    <citation type="submission" date="2020-09" db="EMBL/GenBank/DDBJ databases">
        <title>Draft Genome Sequence of Aminobacter carboxidus type strain DSM 1086, a soil Gram-negative carboxydobacterium.</title>
        <authorList>
            <person name="Turrini P."/>
            <person name="Tescari M."/>
            <person name="Artuso I."/>
            <person name="Lugli G.A."/>
            <person name="Frangipani E."/>
            <person name="Ventura M."/>
            <person name="Visca P."/>
        </authorList>
    </citation>
    <scope>NUCLEOTIDE SEQUENCE [LARGE SCALE GENOMIC DNA]</scope>
    <source>
        <strain evidence="2 3">DSM 1086</strain>
    </source>
</reference>
<dbReference type="RefSeq" id="WP_192568782.1">
    <property type="nucleotide sequence ID" value="NZ_JACZEP010000017.1"/>
</dbReference>
<dbReference type="EMBL" id="JACZEP010000017">
    <property type="protein sequence ID" value="MBE1208107.1"/>
    <property type="molecule type" value="Genomic_DNA"/>
</dbReference>
<dbReference type="Proteomes" id="UP000598227">
    <property type="component" value="Unassembled WGS sequence"/>
</dbReference>
<evidence type="ECO:0000313" key="3">
    <source>
        <dbReference type="Proteomes" id="UP000598227"/>
    </source>
</evidence>
<keyword evidence="3" id="KW-1185">Reference proteome</keyword>
<proteinExistence type="predicted"/>
<name>A0ABR9GWP7_9HYPH</name>
<evidence type="ECO:0000313" key="2">
    <source>
        <dbReference type="EMBL" id="MBE1208107.1"/>
    </source>
</evidence>